<proteinExistence type="predicted"/>
<dbReference type="Proteomes" id="UP000254893">
    <property type="component" value="Unassembled WGS sequence"/>
</dbReference>
<dbReference type="AlphaFoldDB" id="A0A380CGG8"/>
<protein>
    <submittedName>
        <fullName evidence="1">Uncharacterized protein</fullName>
    </submittedName>
</protein>
<name>A0A380CGG8_SPHSI</name>
<evidence type="ECO:0000313" key="1">
    <source>
        <dbReference type="EMBL" id="SUJ18924.1"/>
    </source>
</evidence>
<accession>A0A380CGG8</accession>
<organism evidence="1 2">
    <name type="scientific">Sphingobacterium spiritivorum</name>
    <name type="common">Flavobacterium spiritivorum</name>
    <dbReference type="NCBI Taxonomy" id="258"/>
    <lineage>
        <taxon>Bacteria</taxon>
        <taxon>Pseudomonadati</taxon>
        <taxon>Bacteroidota</taxon>
        <taxon>Sphingobacteriia</taxon>
        <taxon>Sphingobacteriales</taxon>
        <taxon>Sphingobacteriaceae</taxon>
        <taxon>Sphingobacterium</taxon>
    </lineage>
</organism>
<dbReference type="EMBL" id="UGYW01000002">
    <property type="protein sequence ID" value="SUJ18924.1"/>
    <property type="molecule type" value="Genomic_DNA"/>
</dbReference>
<gene>
    <name evidence="1" type="ORF">NCTC11388_02801</name>
</gene>
<evidence type="ECO:0000313" key="2">
    <source>
        <dbReference type="Proteomes" id="UP000254893"/>
    </source>
</evidence>
<dbReference type="RefSeq" id="WP_115170540.1">
    <property type="nucleotide sequence ID" value="NZ_UGYW01000002.1"/>
</dbReference>
<sequence length="76" mass="8706">MKKVTHKLMSNFKEKAVKRLPSIMVTKSGGFLKLNEEQKEVIAERLEIFLRLELGLIADTLGEHKVLRDIPTISMN</sequence>
<reference evidence="1 2" key="1">
    <citation type="submission" date="2018-06" db="EMBL/GenBank/DDBJ databases">
        <authorList>
            <consortium name="Pathogen Informatics"/>
            <person name="Doyle S."/>
        </authorList>
    </citation>
    <scope>NUCLEOTIDE SEQUENCE [LARGE SCALE GENOMIC DNA]</scope>
    <source>
        <strain evidence="1 2">NCTC11388</strain>
    </source>
</reference>